<evidence type="ECO:0000313" key="3">
    <source>
        <dbReference type="Proteomes" id="UP000268233"/>
    </source>
</evidence>
<sequence length="137" mass="15782">MSDVDYEEAWSEYETALESLADEIEADTPSAGNGSLNGRDWCEENDVPEVMFAHAVEQEFERFDYGVSPMHPWRTTMSETDPPKIWIDHYDLNLGVRGGSQDTLEEVKKVFDEELEKAAERDPKLDEEDLTESRDFQ</sequence>
<gene>
    <name evidence="2" type="ORF">BDK61_2648</name>
</gene>
<accession>A0A495R7P1</accession>
<feature type="compositionally biased region" description="Basic and acidic residues" evidence="1">
    <location>
        <begin position="115"/>
        <end position="124"/>
    </location>
</feature>
<organism evidence="2 3">
    <name type="scientific">Haloarcula quadrata</name>
    <dbReference type="NCBI Taxonomy" id="182779"/>
    <lineage>
        <taxon>Archaea</taxon>
        <taxon>Methanobacteriati</taxon>
        <taxon>Methanobacteriota</taxon>
        <taxon>Stenosarchaea group</taxon>
        <taxon>Halobacteria</taxon>
        <taxon>Halobacteriales</taxon>
        <taxon>Haloarculaceae</taxon>
        <taxon>Haloarcula</taxon>
    </lineage>
</organism>
<evidence type="ECO:0000313" key="2">
    <source>
        <dbReference type="EMBL" id="RKS83305.1"/>
    </source>
</evidence>
<dbReference type="EMBL" id="RBWW01000001">
    <property type="protein sequence ID" value="RKS83305.1"/>
    <property type="molecule type" value="Genomic_DNA"/>
</dbReference>
<dbReference type="Proteomes" id="UP000268233">
    <property type="component" value="Unassembled WGS sequence"/>
</dbReference>
<evidence type="ECO:0000256" key="1">
    <source>
        <dbReference type="SAM" id="MobiDB-lite"/>
    </source>
</evidence>
<keyword evidence="3" id="KW-1185">Reference proteome</keyword>
<protein>
    <submittedName>
        <fullName evidence="2">Uncharacterized protein</fullName>
    </submittedName>
</protein>
<proteinExistence type="predicted"/>
<feature type="region of interest" description="Disordered" evidence="1">
    <location>
        <begin position="115"/>
        <end position="137"/>
    </location>
</feature>
<dbReference type="AlphaFoldDB" id="A0A495R7P1"/>
<comment type="caution">
    <text evidence="2">The sequence shown here is derived from an EMBL/GenBank/DDBJ whole genome shotgun (WGS) entry which is preliminary data.</text>
</comment>
<reference evidence="2 3" key="1">
    <citation type="submission" date="2018-10" db="EMBL/GenBank/DDBJ databases">
        <title>Genomic Encyclopedia of Archaeal and Bacterial Type Strains, Phase II (KMG-II): from individual species to whole genera.</title>
        <authorList>
            <person name="Goeker M."/>
        </authorList>
    </citation>
    <scope>NUCLEOTIDE SEQUENCE [LARGE SCALE GENOMIC DNA]</scope>
    <source>
        <strain evidence="2 3">DSM 11927</strain>
    </source>
</reference>
<name>A0A495R7P1_9EURY</name>